<dbReference type="SMART" id="SM00360">
    <property type="entry name" value="RRM"/>
    <property type="match status" value="1"/>
</dbReference>
<dbReference type="AlphaFoldDB" id="A0A7E4VZA4"/>
<feature type="domain" description="RRM" evidence="4">
    <location>
        <begin position="108"/>
        <end position="185"/>
    </location>
</feature>
<name>A0A7E4VZA4_PANRE</name>
<evidence type="ECO:0000313" key="5">
    <source>
        <dbReference type="Proteomes" id="UP000492821"/>
    </source>
</evidence>
<dbReference type="PROSITE" id="PS50102">
    <property type="entry name" value="RRM"/>
    <property type="match status" value="1"/>
</dbReference>
<dbReference type="WBParaSite" id="Pan_g5319.t1">
    <property type="protein sequence ID" value="Pan_g5319.t1"/>
    <property type="gene ID" value="Pan_g5319"/>
</dbReference>
<feature type="compositionally biased region" description="Gly residues" evidence="3">
    <location>
        <begin position="204"/>
        <end position="229"/>
    </location>
</feature>
<dbReference type="SUPFAM" id="SSF54928">
    <property type="entry name" value="RNA-binding domain, RBD"/>
    <property type="match status" value="1"/>
</dbReference>
<accession>A0A7E4VZA4</accession>
<evidence type="ECO:0000259" key="4">
    <source>
        <dbReference type="PROSITE" id="PS50102"/>
    </source>
</evidence>
<dbReference type="PANTHER" id="PTHR23236">
    <property type="entry name" value="EUKARYOTIC TRANSLATION INITIATION FACTOR 4B/4H"/>
    <property type="match status" value="1"/>
</dbReference>
<dbReference type="InterPro" id="IPR012677">
    <property type="entry name" value="Nucleotide-bd_a/b_plait_sf"/>
</dbReference>
<dbReference type="Gene3D" id="3.30.70.330">
    <property type="match status" value="1"/>
</dbReference>
<dbReference type="InterPro" id="IPR000504">
    <property type="entry name" value="RRM_dom"/>
</dbReference>
<reference evidence="6" key="2">
    <citation type="submission" date="2020-10" db="UniProtKB">
        <authorList>
            <consortium name="WormBaseParasite"/>
        </authorList>
    </citation>
    <scope>IDENTIFICATION</scope>
</reference>
<proteinExistence type="predicted"/>
<reference evidence="5" key="1">
    <citation type="journal article" date="2013" name="Genetics">
        <title>The draft genome and transcriptome of Panagrellus redivivus are shaped by the harsh demands of a free-living lifestyle.</title>
        <authorList>
            <person name="Srinivasan J."/>
            <person name="Dillman A.R."/>
            <person name="Macchietto M.G."/>
            <person name="Heikkinen L."/>
            <person name="Lakso M."/>
            <person name="Fracchia K.M."/>
            <person name="Antoshechkin I."/>
            <person name="Mortazavi A."/>
            <person name="Wong G."/>
            <person name="Sternberg P.W."/>
        </authorList>
    </citation>
    <scope>NUCLEOTIDE SEQUENCE [LARGE SCALE GENOMIC DNA]</scope>
    <source>
        <strain evidence="5">MT8872</strain>
    </source>
</reference>
<feature type="region of interest" description="Disordered" evidence="3">
    <location>
        <begin position="189"/>
        <end position="238"/>
    </location>
</feature>
<sequence>MVSTESPIAAIAKEGEEAHKNIAAPSSSNATPQVLPEVNNAVVEPHAEETVVLPEVDERMQKFLDETQKIRQAQVAFLGVSRHSSESSLPTASTPYLTPEEKAELDARSVYVGNVEYTATEEQLEDHFRGCGPIDRLTIKKDKFTGHPKGFAYIQFATVEDMQNALALTDSLFLGRKINVVVKRTNKPGMFTTDRGRGGRGRGRGFGGRGGRGFGARGGNFNRGGGGFRGGRRGYAPY</sequence>
<evidence type="ECO:0000256" key="1">
    <source>
        <dbReference type="ARBA" id="ARBA00022884"/>
    </source>
</evidence>
<keyword evidence="1 2" id="KW-0694">RNA-binding</keyword>
<evidence type="ECO:0000256" key="3">
    <source>
        <dbReference type="SAM" id="MobiDB-lite"/>
    </source>
</evidence>
<dbReference type="GO" id="GO:0008143">
    <property type="term" value="F:poly(A) binding"/>
    <property type="evidence" value="ECO:0007669"/>
    <property type="project" value="TreeGrafter"/>
</dbReference>
<dbReference type="GO" id="GO:0005634">
    <property type="term" value="C:nucleus"/>
    <property type="evidence" value="ECO:0007669"/>
    <property type="project" value="TreeGrafter"/>
</dbReference>
<keyword evidence="5" id="KW-1185">Reference proteome</keyword>
<organism evidence="5 6">
    <name type="scientific">Panagrellus redivivus</name>
    <name type="common">Microworm</name>
    <dbReference type="NCBI Taxonomy" id="6233"/>
    <lineage>
        <taxon>Eukaryota</taxon>
        <taxon>Metazoa</taxon>
        <taxon>Ecdysozoa</taxon>
        <taxon>Nematoda</taxon>
        <taxon>Chromadorea</taxon>
        <taxon>Rhabditida</taxon>
        <taxon>Tylenchina</taxon>
        <taxon>Panagrolaimomorpha</taxon>
        <taxon>Panagrolaimoidea</taxon>
        <taxon>Panagrolaimidae</taxon>
        <taxon>Panagrellus</taxon>
    </lineage>
</organism>
<dbReference type="InterPro" id="IPR035979">
    <property type="entry name" value="RBD_domain_sf"/>
</dbReference>
<dbReference type="Proteomes" id="UP000492821">
    <property type="component" value="Unassembled WGS sequence"/>
</dbReference>
<dbReference type="PANTHER" id="PTHR23236:SF12">
    <property type="entry name" value="EUKARYOTIC INITIATION FACTOR 4B-RELATED"/>
    <property type="match status" value="1"/>
</dbReference>
<dbReference type="Pfam" id="PF00076">
    <property type="entry name" value="RRM_1"/>
    <property type="match status" value="1"/>
</dbReference>
<evidence type="ECO:0000256" key="2">
    <source>
        <dbReference type="PROSITE-ProRule" id="PRU00176"/>
    </source>
</evidence>
<evidence type="ECO:0000313" key="6">
    <source>
        <dbReference type="WBParaSite" id="Pan_g5319.t1"/>
    </source>
</evidence>
<protein>
    <submittedName>
        <fullName evidence="6">RRM domain-containing protein</fullName>
    </submittedName>
</protein>